<sequence length="742" mass="81229">MALTSGRARLRALVALVLALGLLLAAVEPGAAEVRRPAVAADKAKKPPRGRKIEDWVNSAVGKLAYQERKRLGIERVEGRNLAIGFVDITGLNDVQVYEGQVVVEVDELKKSNPALYEELGLSHRPQIKKFVIIVAANDQSSNDKKSGLVTGAHSEIVILTRKLSYMWIDDKTRVFVMYTDRSPCEEEPNNCAAAIPPNTDVLFAVPYNKFAASRLKKFLDEAARLNADANRSTEDIKRGQEATARARQKALEKMAKNKEQGMGLFKGPKKTEKKAGKKPGQTPGVCQNQAFAAGPVPVAGAFARRPALLAAPCGDTEEKAQAGGLAQALTEPVPGAPGGIDFSSLQLKYLSDPGDGSGLRYSFQAPSAGGGKENPRAGETAATQTSNSFFVWLALNPSAFWVNLNPNEPDRIVDSRLGRTDAGRILLEADLQMKRTVGKLIHPDTETGRKFWDGVSGACTSQRVWILPSPATVRQDGDKLYIIDAPLDVRMEASYLAQNGRSSATTCAQQDKAASQHNEELFRGLILPKLKEAVNTAPEYADVRRVYLARVAAEWYRDLSRTRHTTYGDLIDKGDIDSWRTRSDWKPTDTFRKFVDSYTKGEFNVTRNTTSGDTIYARTYVYGGVDLTKVPFEKVSGDRFRKEHADLSRRVDTSLTSPSTADGDKSVWLGAPTPLEASGVAPDDGLSTTGIALRLLPALLIPVTALLWWRRRRLSTSATASPLRRAAVPHRQNRHETRRPS</sequence>
<evidence type="ECO:0000256" key="1">
    <source>
        <dbReference type="SAM" id="MobiDB-lite"/>
    </source>
</evidence>
<keyword evidence="3" id="KW-1185">Reference proteome</keyword>
<dbReference type="RefSeq" id="WP_417924128.1">
    <property type="nucleotide sequence ID" value="NZ_JBHSFS010000022.1"/>
</dbReference>
<reference evidence="3" key="1">
    <citation type="journal article" date="2019" name="Int. J. Syst. Evol. Microbiol.">
        <title>The Global Catalogue of Microorganisms (GCM) 10K type strain sequencing project: providing services to taxonomists for standard genome sequencing and annotation.</title>
        <authorList>
            <consortium name="The Broad Institute Genomics Platform"/>
            <consortium name="The Broad Institute Genome Sequencing Center for Infectious Disease"/>
            <person name="Wu L."/>
            <person name="Ma J."/>
        </authorList>
    </citation>
    <scope>NUCLEOTIDE SEQUENCE [LARGE SCALE GENOMIC DNA]</scope>
    <source>
        <strain evidence="3">CECT 8064</strain>
    </source>
</reference>
<gene>
    <name evidence="2" type="ORF">ACFPEN_32235</name>
</gene>
<feature type="region of interest" description="Disordered" evidence="1">
    <location>
        <begin position="361"/>
        <end position="382"/>
    </location>
</feature>
<feature type="compositionally biased region" description="Basic and acidic residues" evidence="1">
    <location>
        <begin position="250"/>
        <end position="260"/>
    </location>
</feature>
<dbReference type="EMBL" id="JBHSFS010000022">
    <property type="protein sequence ID" value="MFC4517567.1"/>
    <property type="molecule type" value="Genomic_DNA"/>
</dbReference>
<feature type="compositionally biased region" description="Basic and acidic residues" evidence="1">
    <location>
        <begin position="232"/>
        <end position="241"/>
    </location>
</feature>
<proteinExistence type="predicted"/>
<evidence type="ECO:0000313" key="3">
    <source>
        <dbReference type="Proteomes" id="UP001595990"/>
    </source>
</evidence>
<feature type="region of interest" description="Disordered" evidence="1">
    <location>
        <begin position="720"/>
        <end position="742"/>
    </location>
</feature>
<dbReference type="Proteomes" id="UP001595990">
    <property type="component" value="Unassembled WGS sequence"/>
</dbReference>
<accession>A0ABV9BU62</accession>
<organism evidence="2 3">
    <name type="scientific">Streptomyces ehimensis</name>
    <dbReference type="NCBI Taxonomy" id="68195"/>
    <lineage>
        <taxon>Bacteria</taxon>
        <taxon>Bacillati</taxon>
        <taxon>Actinomycetota</taxon>
        <taxon>Actinomycetes</taxon>
        <taxon>Kitasatosporales</taxon>
        <taxon>Streptomycetaceae</taxon>
        <taxon>Streptomyces</taxon>
    </lineage>
</organism>
<comment type="caution">
    <text evidence="2">The sequence shown here is derived from an EMBL/GenBank/DDBJ whole genome shotgun (WGS) entry which is preliminary data.</text>
</comment>
<protein>
    <submittedName>
        <fullName evidence="2">Uncharacterized protein</fullName>
    </submittedName>
</protein>
<evidence type="ECO:0000313" key="2">
    <source>
        <dbReference type="EMBL" id="MFC4517567.1"/>
    </source>
</evidence>
<name>A0ABV9BU62_9ACTN</name>
<feature type="region of interest" description="Disordered" evidence="1">
    <location>
        <begin position="230"/>
        <end position="285"/>
    </location>
</feature>